<dbReference type="InterPro" id="IPR013108">
    <property type="entry name" value="Amidohydro_3"/>
</dbReference>
<evidence type="ECO:0000313" key="3">
    <source>
        <dbReference type="Proteomes" id="UP001240483"/>
    </source>
</evidence>
<dbReference type="Gene3D" id="3.10.310.70">
    <property type="match status" value="1"/>
</dbReference>
<feature type="domain" description="Amidohydrolase 3" evidence="1">
    <location>
        <begin position="49"/>
        <end position="557"/>
    </location>
</feature>
<dbReference type="SUPFAM" id="SSF51556">
    <property type="entry name" value="Metallo-dependent hydrolases"/>
    <property type="match status" value="1"/>
</dbReference>
<dbReference type="Pfam" id="PF07969">
    <property type="entry name" value="Amidohydro_3"/>
    <property type="match status" value="1"/>
</dbReference>
<dbReference type="Gene3D" id="3.20.20.140">
    <property type="entry name" value="Metal-dependent hydrolases"/>
    <property type="match status" value="1"/>
</dbReference>
<dbReference type="EMBL" id="JASODW010000011">
    <property type="protein sequence ID" value="MDK6275764.1"/>
    <property type="molecule type" value="Genomic_DNA"/>
</dbReference>
<dbReference type="AlphaFoldDB" id="A0AAP4C7K6"/>
<proteinExistence type="predicted"/>
<gene>
    <name evidence="2" type="ORF">QP116_08475</name>
</gene>
<dbReference type="RefSeq" id="WP_285333468.1">
    <property type="nucleotide sequence ID" value="NZ_JASODW010000011.1"/>
</dbReference>
<dbReference type="GO" id="GO:0016810">
    <property type="term" value="F:hydrolase activity, acting on carbon-nitrogen (but not peptide) bonds"/>
    <property type="evidence" value="ECO:0007669"/>
    <property type="project" value="InterPro"/>
</dbReference>
<evidence type="ECO:0000259" key="1">
    <source>
        <dbReference type="Pfam" id="PF07969"/>
    </source>
</evidence>
<reference evidence="2" key="1">
    <citation type="submission" date="2023-05" db="EMBL/GenBank/DDBJ databases">
        <title>Cataloging the Phylogenetic Diversity of Human Bladder Bacteria.</title>
        <authorList>
            <person name="Du J."/>
        </authorList>
    </citation>
    <scope>NUCLEOTIDE SEQUENCE</scope>
    <source>
        <strain evidence="2">UMB9978</strain>
    </source>
</reference>
<organism evidence="2 3">
    <name type="scientific">Pseudoglutamicibacter cumminsii</name>
    <dbReference type="NCBI Taxonomy" id="156979"/>
    <lineage>
        <taxon>Bacteria</taxon>
        <taxon>Bacillati</taxon>
        <taxon>Actinomycetota</taxon>
        <taxon>Actinomycetes</taxon>
        <taxon>Micrococcales</taxon>
        <taxon>Micrococcaceae</taxon>
        <taxon>Pseudoglutamicibacter</taxon>
    </lineage>
</organism>
<sequence length="576" mass="61851">MTKPVMYVGAAIYAPEDPFATAMLVENGTIAWMGTHAAAKSIMSDAMTVVDVEGALIAPAFVDSHAHITETGRHLATLQLDHVRSKQEFLDELSRYAKGLDPKQRVLASGWDETLWDDPGAQDSSDADADVDANAAVLPTVAELDRAVGSRPAYVLRRDLHTALASSAALTAAGLEVPSGDLDGAWLSEHEHHVLREWALTASDDELRLWQRTALSSFAKTGHALVTEMSAPHVSGRRDLDVLLAAGEEEAQALPSVHAFWAQLVETEAEARELAASFTSNSRYRRLAGIGGDLSMDGSIGAYTAALRHDYADAPGEKGQLLLTPQQVAAHVIACVNAGIPTGFHAIGDAALDALLEGYRRAAEEVGARAIRQQRHRIEHAEMLDAHHIEAMLEFGLTASVQPRFDELWGHAGDMYEARLGVERAASMNPFGSLSAAGVPLVFGSDAPVTHALPWKTIRAAMHHHDADQTLPARAGFLAHTRAGYRALNIPDPTAGVLRWGAAATFAIWEPSELIVGSTDLSRTSFSTDARARTPMLPDLEADSLPECWATVRHGEILWDGKALHGELHSGSEGLE</sequence>
<dbReference type="InterPro" id="IPR032466">
    <property type="entry name" value="Metal_Hydrolase"/>
</dbReference>
<evidence type="ECO:0000313" key="2">
    <source>
        <dbReference type="EMBL" id="MDK6275764.1"/>
    </source>
</evidence>
<comment type="caution">
    <text evidence="2">The sequence shown here is derived from an EMBL/GenBank/DDBJ whole genome shotgun (WGS) entry which is preliminary data.</text>
</comment>
<dbReference type="Proteomes" id="UP001240483">
    <property type="component" value="Unassembled WGS sequence"/>
</dbReference>
<accession>A0AAP4C7K6</accession>
<protein>
    <submittedName>
        <fullName evidence="2">Amidohydrolase family protein</fullName>
    </submittedName>
</protein>
<dbReference type="InterPro" id="IPR011059">
    <property type="entry name" value="Metal-dep_hydrolase_composite"/>
</dbReference>
<dbReference type="SUPFAM" id="SSF51338">
    <property type="entry name" value="Composite domain of metallo-dependent hydrolases"/>
    <property type="match status" value="1"/>
</dbReference>
<name>A0AAP4C7K6_9MICC</name>
<dbReference type="PANTHER" id="PTHR22642">
    <property type="entry name" value="IMIDAZOLONEPROPIONASE"/>
    <property type="match status" value="1"/>
</dbReference>
<dbReference type="Gene3D" id="2.30.40.10">
    <property type="entry name" value="Urease, subunit C, domain 1"/>
    <property type="match status" value="1"/>
</dbReference>
<dbReference type="PANTHER" id="PTHR22642:SF2">
    <property type="entry name" value="PROTEIN LONG AFTER FAR-RED 3"/>
    <property type="match status" value="1"/>
</dbReference>